<dbReference type="EMBL" id="CP036291">
    <property type="protein sequence ID" value="QDU91098.1"/>
    <property type="molecule type" value="Genomic_DNA"/>
</dbReference>
<reference evidence="1 2" key="1">
    <citation type="submission" date="2019-02" db="EMBL/GenBank/DDBJ databases">
        <title>Deep-cultivation of Planctomycetes and their phenomic and genomic characterization uncovers novel biology.</title>
        <authorList>
            <person name="Wiegand S."/>
            <person name="Jogler M."/>
            <person name="Boedeker C."/>
            <person name="Pinto D."/>
            <person name="Vollmers J."/>
            <person name="Rivas-Marin E."/>
            <person name="Kohn T."/>
            <person name="Peeters S.H."/>
            <person name="Heuer A."/>
            <person name="Rast P."/>
            <person name="Oberbeckmann S."/>
            <person name="Bunk B."/>
            <person name="Jeske O."/>
            <person name="Meyerdierks A."/>
            <person name="Storesund J.E."/>
            <person name="Kallscheuer N."/>
            <person name="Luecker S."/>
            <person name="Lage O.M."/>
            <person name="Pohl T."/>
            <person name="Merkel B.J."/>
            <person name="Hornburger P."/>
            <person name="Mueller R.-W."/>
            <person name="Bruemmer F."/>
            <person name="Labrenz M."/>
            <person name="Spormann A.M."/>
            <person name="Op den Camp H."/>
            <person name="Overmann J."/>
            <person name="Amann R."/>
            <person name="Jetten M.S.M."/>
            <person name="Mascher T."/>
            <person name="Medema M.H."/>
            <person name="Devos D.P."/>
            <person name="Kaster A.-K."/>
            <person name="Ovreas L."/>
            <person name="Rohde M."/>
            <person name="Galperin M.Y."/>
            <person name="Jogler C."/>
        </authorList>
    </citation>
    <scope>NUCLEOTIDE SEQUENCE [LARGE SCALE GENOMIC DNA]</scope>
    <source>
        <strain evidence="1 2">Pla175</strain>
    </source>
</reference>
<dbReference type="Proteomes" id="UP000317429">
    <property type="component" value="Chromosome"/>
</dbReference>
<name>A0A518DHZ2_9BACT</name>
<proteinExistence type="predicted"/>
<evidence type="ECO:0000313" key="1">
    <source>
        <dbReference type="EMBL" id="QDU91098.1"/>
    </source>
</evidence>
<gene>
    <name evidence="1" type="ORF">Pla175_45160</name>
</gene>
<sequence>MLKVDVGKPVEQNFAAIVKGMDGRFQGSSEELVPGQIAITSTDSSSLALPRYIFSVLVNGQVYLVFIASDGKDIADEAKQVVRKTLRVTTGE</sequence>
<organism evidence="1 2">
    <name type="scientific">Pirellulimonas nuda</name>
    <dbReference type="NCBI Taxonomy" id="2528009"/>
    <lineage>
        <taxon>Bacteria</taxon>
        <taxon>Pseudomonadati</taxon>
        <taxon>Planctomycetota</taxon>
        <taxon>Planctomycetia</taxon>
        <taxon>Pirellulales</taxon>
        <taxon>Lacipirellulaceae</taxon>
        <taxon>Pirellulimonas</taxon>
    </lineage>
</organism>
<evidence type="ECO:0000313" key="2">
    <source>
        <dbReference type="Proteomes" id="UP000317429"/>
    </source>
</evidence>
<keyword evidence="2" id="KW-1185">Reference proteome</keyword>
<accession>A0A518DHZ2</accession>
<dbReference type="AlphaFoldDB" id="A0A518DHZ2"/>
<dbReference type="KEGG" id="pnd:Pla175_45160"/>
<protein>
    <submittedName>
        <fullName evidence="1">Uncharacterized protein</fullName>
    </submittedName>
</protein>